<feature type="compositionally biased region" description="Polar residues" evidence="1">
    <location>
        <begin position="75"/>
        <end position="108"/>
    </location>
</feature>
<name>A0ABV3PWA9_9HYPH</name>
<reference evidence="2 3" key="1">
    <citation type="submission" date="2024-07" db="EMBL/GenBank/DDBJ databases">
        <title>Description of Labrys sedimenti sp. nov., isolated from a diclofenac-degrading enrichment culture.</title>
        <authorList>
            <person name="Tancsics A."/>
            <person name="Csepanyi A."/>
        </authorList>
    </citation>
    <scope>NUCLEOTIDE SEQUENCE [LARGE SCALE GENOMIC DNA]</scope>
    <source>
        <strain evidence="2 3">LMG 23578</strain>
    </source>
</reference>
<dbReference type="InterPro" id="IPR009444">
    <property type="entry name" value="Conjugal_tfr_TraD_a-type"/>
</dbReference>
<protein>
    <submittedName>
        <fullName evidence="2">Conjugal transfer protein TraD</fullName>
    </submittedName>
</protein>
<dbReference type="Pfam" id="PF06412">
    <property type="entry name" value="TraD"/>
    <property type="match status" value="1"/>
</dbReference>
<evidence type="ECO:0000313" key="3">
    <source>
        <dbReference type="Proteomes" id="UP001555786"/>
    </source>
</evidence>
<dbReference type="EMBL" id="JBFNQD010000019">
    <property type="protein sequence ID" value="MEW9309925.1"/>
    <property type="molecule type" value="Genomic_DNA"/>
</dbReference>
<evidence type="ECO:0000313" key="2">
    <source>
        <dbReference type="EMBL" id="MEW9309925.1"/>
    </source>
</evidence>
<accession>A0ABV3PWA9</accession>
<feature type="region of interest" description="Disordered" evidence="1">
    <location>
        <begin position="71"/>
        <end position="108"/>
    </location>
</feature>
<gene>
    <name evidence="2" type="ORF">ABXS05_30555</name>
</gene>
<keyword evidence="3" id="KW-1185">Reference proteome</keyword>
<dbReference type="RefSeq" id="WP_367626499.1">
    <property type="nucleotide sequence ID" value="NZ_JBFNQD010000019.1"/>
</dbReference>
<comment type="caution">
    <text evidence="2">The sequence shown here is derived from an EMBL/GenBank/DDBJ whole genome shotgun (WGS) entry which is preliminary data.</text>
</comment>
<evidence type="ECO:0000256" key="1">
    <source>
        <dbReference type="SAM" id="MobiDB-lite"/>
    </source>
</evidence>
<organism evidence="2 3">
    <name type="scientific">Labrys neptuniae</name>
    <dbReference type="NCBI Taxonomy" id="376174"/>
    <lineage>
        <taxon>Bacteria</taxon>
        <taxon>Pseudomonadati</taxon>
        <taxon>Pseudomonadota</taxon>
        <taxon>Alphaproteobacteria</taxon>
        <taxon>Hyphomicrobiales</taxon>
        <taxon>Xanthobacteraceae</taxon>
        <taxon>Labrys</taxon>
    </lineage>
</organism>
<sequence length="108" mass="11816">MRKPRNFDAELKALEDKARELKSRKVQQLGELVIATGADALSTEELAGALLLLTETKDAGKREVWARRGAMFFQGRTQRSAQATDRNTSRTPAQPDRTQPSSSGTSAA</sequence>
<dbReference type="Proteomes" id="UP001555786">
    <property type="component" value="Unassembled WGS sequence"/>
</dbReference>
<proteinExistence type="predicted"/>